<evidence type="ECO:0000256" key="10">
    <source>
        <dbReference type="SAM" id="MobiDB-lite"/>
    </source>
</evidence>
<keyword evidence="6" id="KW-0238">DNA-binding</keyword>
<evidence type="ECO:0000256" key="1">
    <source>
        <dbReference type="ARBA" id="ARBA00022553"/>
    </source>
</evidence>
<feature type="domain" description="MYND-type" evidence="12">
    <location>
        <begin position="402"/>
        <end position="438"/>
    </location>
</feature>
<keyword evidence="2" id="KW-0479">Metal-binding</keyword>
<dbReference type="InterPro" id="IPR010919">
    <property type="entry name" value="SAND-like_dom_sf"/>
</dbReference>
<feature type="compositionally biased region" description="Polar residues" evidence="10">
    <location>
        <begin position="462"/>
        <end position="472"/>
    </location>
</feature>
<dbReference type="Pfam" id="PF01753">
    <property type="entry name" value="zf-MYND"/>
    <property type="match status" value="1"/>
</dbReference>
<dbReference type="GO" id="GO:0003677">
    <property type="term" value="F:DNA binding"/>
    <property type="evidence" value="ECO:0007669"/>
    <property type="project" value="UniProtKB-KW"/>
</dbReference>
<feature type="compositionally biased region" description="Low complexity" evidence="10">
    <location>
        <begin position="449"/>
        <end position="458"/>
    </location>
</feature>
<dbReference type="GO" id="GO:0000981">
    <property type="term" value="F:DNA-binding transcription factor activity, RNA polymerase II-specific"/>
    <property type="evidence" value="ECO:0007669"/>
    <property type="project" value="TreeGrafter"/>
</dbReference>
<proteinExistence type="predicted"/>
<protein>
    <submittedName>
        <fullName evidence="13">Putative deformed epidermal autoregulatory factor 1 isoform x3</fullName>
    </submittedName>
</protein>
<keyword evidence="4" id="KW-0862">Zinc</keyword>
<dbReference type="PROSITE" id="PS01360">
    <property type="entry name" value="ZF_MYND_1"/>
    <property type="match status" value="1"/>
</dbReference>
<evidence type="ECO:0000259" key="11">
    <source>
        <dbReference type="PROSITE" id="PS50864"/>
    </source>
</evidence>
<dbReference type="EMBL" id="GIIL01002871">
    <property type="protein sequence ID" value="NOV46597.1"/>
    <property type="molecule type" value="Transcribed_RNA"/>
</dbReference>
<organism evidence="13">
    <name type="scientific">Xenopsylla cheopis</name>
    <name type="common">Oriental rat flea</name>
    <name type="synonym">Pulex cheopis</name>
    <dbReference type="NCBI Taxonomy" id="163159"/>
    <lineage>
        <taxon>Eukaryota</taxon>
        <taxon>Metazoa</taxon>
        <taxon>Ecdysozoa</taxon>
        <taxon>Arthropoda</taxon>
        <taxon>Hexapoda</taxon>
        <taxon>Insecta</taxon>
        <taxon>Pterygota</taxon>
        <taxon>Neoptera</taxon>
        <taxon>Endopterygota</taxon>
        <taxon>Siphonaptera</taxon>
        <taxon>Pulicidae</taxon>
        <taxon>Xenopsyllinae</taxon>
        <taxon>Xenopsylla</taxon>
    </lineage>
</organism>
<dbReference type="Gene3D" id="3.10.390.10">
    <property type="entry name" value="SAND domain-like"/>
    <property type="match status" value="1"/>
</dbReference>
<evidence type="ECO:0000256" key="6">
    <source>
        <dbReference type="ARBA" id="ARBA00023125"/>
    </source>
</evidence>
<evidence type="ECO:0000256" key="3">
    <source>
        <dbReference type="ARBA" id="ARBA00022771"/>
    </source>
</evidence>
<dbReference type="GO" id="GO:0008270">
    <property type="term" value="F:zinc ion binding"/>
    <property type="evidence" value="ECO:0007669"/>
    <property type="project" value="UniProtKB-KW"/>
</dbReference>
<evidence type="ECO:0000313" key="13">
    <source>
        <dbReference type="EMBL" id="NOV46597.1"/>
    </source>
</evidence>
<dbReference type="FunFam" id="3.10.390.10:FF:000004">
    <property type="entry name" value="Deformed epidermal autoregulatory factor 1"/>
    <property type="match status" value="1"/>
</dbReference>
<dbReference type="Gene3D" id="6.10.140.2220">
    <property type="match status" value="1"/>
</dbReference>
<dbReference type="InterPro" id="IPR000770">
    <property type="entry name" value="SAND_dom"/>
</dbReference>
<dbReference type="PANTHER" id="PTHR10237:SF1">
    <property type="entry name" value="DEFORMED EPIDERMAL AUTOREGULATORY FACTOR 1 HOMOLOG"/>
    <property type="match status" value="1"/>
</dbReference>
<dbReference type="InterPro" id="IPR002893">
    <property type="entry name" value="Znf_MYND"/>
</dbReference>
<reference evidence="13" key="1">
    <citation type="submission" date="2020-03" db="EMBL/GenBank/DDBJ databases">
        <title>Transcriptomic Profiling of the Digestive Tract of the Rat Flea, Xenopsylla cheopis, Following Blood Feeding and Infection with Yersinia pestis.</title>
        <authorList>
            <person name="Bland D.M."/>
            <person name="Martens C.A."/>
            <person name="Virtaneva K."/>
            <person name="Kanakabandi K."/>
            <person name="Long D."/>
            <person name="Rosenke R."/>
            <person name="Saturday G.A."/>
            <person name="Hoyt F.H."/>
            <person name="Bruno D.P."/>
            <person name="Ribeiro J.M.C."/>
            <person name="Hinnebusch J."/>
        </authorList>
    </citation>
    <scope>NUCLEOTIDE SEQUENCE</scope>
</reference>
<name>A0A6M2DP44_XENCH</name>
<feature type="region of interest" description="Disordered" evidence="10">
    <location>
        <begin position="1"/>
        <end position="20"/>
    </location>
</feature>
<dbReference type="PROSITE" id="PS50865">
    <property type="entry name" value="ZF_MYND_2"/>
    <property type="match status" value="1"/>
</dbReference>
<evidence type="ECO:0000256" key="2">
    <source>
        <dbReference type="ARBA" id="ARBA00022723"/>
    </source>
</evidence>
<evidence type="ECO:0000256" key="7">
    <source>
        <dbReference type="ARBA" id="ARBA00023163"/>
    </source>
</evidence>
<evidence type="ECO:0000256" key="4">
    <source>
        <dbReference type="ARBA" id="ARBA00022833"/>
    </source>
</evidence>
<dbReference type="InterPro" id="IPR024119">
    <property type="entry name" value="TF_DEAF-1"/>
</dbReference>
<accession>A0A6M2DP44</accession>
<dbReference type="SUPFAM" id="SSF63763">
    <property type="entry name" value="SAND domain-like"/>
    <property type="match status" value="1"/>
</dbReference>
<evidence type="ECO:0000256" key="9">
    <source>
        <dbReference type="PROSITE-ProRule" id="PRU00134"/>
    </source>
</evidence>
<dbReference type="SMART" id="SM00258">
    <property type="entry name" value="SAND"/>
    <property type="match status" value="1"/>
</dbReference>
<feature type="domain" description="SAND" evidence="11">
    <location>
        <begin position="136"/>
        <end position="216"/>
    </location>
</feature>
<dbReference type="PROSITE" id="PS50864">
    <property type="entry name" value="SAND"/>
    <property type="match status" value="1"/>
</dbReference>
<keyword evidence="5" id="KW-0805">Transcription regulation</keyword>
<dbReference type="GO" id="GO:0005634">
    <property type="term" value="C:nucleus"/>
    <property type="evidence" value="ECO:0007669"/>
    <property type="project" value="TreeGrafter"/>
</dbReference>
<dbReference type="PANTHER" id="PTHR10237">
    <property type="entry name" value="DEFORMED EPIDERMAL AUTOREGULATORY FACTOR 1 HOMOLOG SUPPRESSIN"/>
    <property type="match status" value="1"/>
</dbReference>
<keyword evidence="1" id="KW-0597">Phosphoprotein</keyword>
<dbReference type="SUPFAM" id="SSF144232">
    <property type="entry name" value="HIT/MYND zinc finger-like"/>
    <property type="match status" value="1"/>
</dbReference>
<keyword evidence="8" id="KW-0539">Nucleus</keyword>
<dbReference type="AlphaFoldDB" id="A0A6M2DP44"/>
<sequence>MDDAQQSESLVLPDITEGDRITTAEHDTAEANNGDQTNNSTNQQNARFTAHTDQGNVITVPVSLPVGSLIAGTTFNVITPDQLHPHFKPMLCSVDNFISGNNTVDDLKATHIVIHQAEGSVGDNATSVSHLASTDSWTDAINMPVLSVRCKNTNAELHKSRFGSGGRGRCIKLNDEWYTPSEFEAYCGRASSKDWKRSIRFGGLGLQKLIDEQVLMPHATSCTCAACCDDETATGPIRLFTPYKRRRRQLQELENDLRIKVRREGSADESELDQISSVVSVTAKDEAWQSLAEGIDSSGGAEYQMITPDGQTVTTNLTNTNALTDMQKLKDLSNQMIKMNHDFRRCFAEARDIIRRYMERMQQEKEHTMTRLATHDEDTVRVSADVCNQLQPSNIESNIKKCANCNREALAECSLCRRTPYCSTFCQRKDWGSHQVECVRAVNAIQQQHEQQQQQSHEANVHDTSAQQSGAQSIMLIVESDQ</sequence>
<dbReference type="Pfam" id="PF01342">
    <property type="entry name" value="SAND"/>
    <property type="match status" value="1"/>
</dbReference>
<evidence type="ECO:0000259" key="12">
    <source>
        <dbReference type="PROSITE" id="PS50865"/>
    </source>
</evidence>
<evidence type="ECO:0000256" key="5">
    <source>
        <dbReference type="ARBA" id="ARBA00023015"/>
    </source>
</evidence>
<keyword evidence="7" id="KW-0804">Transcription</keyword>
<evidence type="ECO:0000256" key="8">
    <source>
        <dbReference type="ARBA" id="ARBA00023242"/>
    </source>
</evidence>
<keyword evidence="3 9" id="KW-0863">Zinc-finger</keyword>
<feature type="region of interest" description="Disordered" evidence="10">
    <location>
        <begin position="449"/>
        <end position="472"/>
    </location>
</feature>